<dbReference type="AlphaFoldDB" id="A0A0M3K6H2"/>
<dbReference type="InterPro" id="IPR023214">
    <property type="entry name" value="HAD_sf"/>
</dbReference>
<protein>
    <submittedName>
        <fullName evidence="3">Phosphomannomutase</fullName>
    </submittedName>
</protein>
<dbReference type="WBParaSite" id="ASIM_0001656301-mRNA-1">
    <property type="protein sequence ID" value="ASIM_0001656301-mRNA-1"/>
    <property type="gene ID" value="ASIM_0001656301"/>
</dbReference>
<keyword evidence="2" id="KW-1185">Reference proteome</keyword>
<dbReference type="OrthoDB" id="413953at2759"/>
<dbReference type="Gene3D" id="3.40.50.1000">
    <property type="entry name" value="HAD superfamily/HAD-like"/>
    <property type="match status" value="1"/>
</dbReference>
<evidence type="ECO:0000313" key="3">
    <source>
        <dbReference type="WBParaSite" id="ASIM_0001656301-mRNA-1"/>
    </source>
</evidence>
<name>A0A0M3K6H2_ANISI</name>
<dbReference type="Proteomes" id="UP000267096">
    <property type="component" value="Unassembled WGS sequence"/>
</dbReference>
<accession>A0A0M3K6H2</accession>
<dbReference type="InterPro" id="IPR036412">
    <property type="entry name" value="HAD-like_sf"/>
</dbReference>
<dbReference type="SUPFAM" id="SSF56784">
    <property type="entry name" value="HAD-like"/>
    <property type="match status" value="1"/>
</dbReference>
<organism evidence="3">
    <name type="scientific">Anisakis simplex</name>
    <name type="common">Herring worm</name>
    <dbReference type="NCBI Taxonomy" id="6269"/>
    <lineage>
        <taxon>Eukaryota</taxon>
        <taxon>Metazoa</taxon>
        <taxon>Ecdysozoa</taxon>
        <taxon>Nematoda</taxon>
        <taxon>Chromadorea</taxon>
        <taxon>Rhabditida</taxon>
        <taxon>Spirurina</taxon>
        <taxon>Ascaridomorpha</taxon>
        <taxon>Ascaridoidea</taxon>
        <taxon>Anisakidae</taxon>
        <taxon>Anisakis</taxon>
        <taxon>Anisakis simplex complex</taxon>
    </lineage>
</organism>
<reference evidence="1 2" key="2">
    <citation type="submission" date="2018-11" db="EMBL/GenBank/DDBJ databases">
        <authorList>
            <consortium name="Pathogen Informatics"/>
        </authorList>
    </citation>
    <scope>NUCLEOTIDE SEQUENCE [LARGE SCALE GENOMIC DNA]</scope>
</reference>
<proteinExistence type="predicted"/>
<evidence type="ECO:0000313" key="1">
    <source>
        <dbReference type="EMBL" id="VDK56547.1"/>
    </source>
</evidence>
<reference evidence="3" key="1">
    <citation type="submission" date="2017-02" db="UniProtKB">
        <authorList>
            <consortium name="WormBaseParasite"/>
        </authorList>
    </citation>
    <scope>IDENTIFICATION</scope>
</reference>
<sequence>MTDSLADYNRAKTMLARTEAIVNTFLKHGYKGNTCDFPHRLDSNSFAKILNDIDTFIFDADGVLYLGDTPIQGSSKFLDFLRQQVIQNALLQPLLIPSKLNAKLKNAHLI</sequence>
<gene>
    <name evidence="1" type="ORF">ASIM_LOCUS15970</name>
</gene>
<dbReference type="EMBL" id="UYRR01032704">
    <property type="protein sequence ID" value="VDK56547.1"/>
    <property type="molecule type" value="Genomic_DNA"/>
</dbReference>
<evidence type="ECO:0000313" key="2">
    <source>
        <dbReference type="Proteomes" id="UP000267096"/>
    </source>
</evidence>